<organism evidence="2 3">
    <name type="scientific">Pseudarcicella hirudinis</name>
    <dbReference type="NCBI Taxonomy" id="1079859"/>
    <lineage>
        <taxon>Bacteria</taxon>
        <taxon>Pseudomonadati</taxon>
        <taxon>Bacteroidota</taxon>
        <taxon>Cytophagia</taxon>
        <taxon>Cytophagales</taxon>
        <taxon>Flectobacillaceae</taxon>
        <taxon>Pseudarcicella</taxon>
    </lineage>
</organism>
<dbReference type="PANTHER" id="PTHR37299">
    <property type="entry name" value="TRANSCRIPTIONAL REGULATOR-RELATED"/>
    <property type="match status" value="1"/>
</dbReference>
<evidence type="ECO:0000259" key="1">
    <source>
        <dbReference type="PROSITE" id="PS50930"/>
    </source>
</evidence>
<feature type="domain" description="HTH LytTR-type" evidence="1">
    <location>
        <begin position="10"/>
        <end position="111"/>
    </location>
</feature>
<keyword evidence="3" id="KW-1185">Reference proteome</keyword>
<dbReference type="Proteomes" id="UP000199306">
    <property type="component" value="Unassembled WGS sequence"/>
</dbReference>
<dbReference type="OrthoDB" id="800024at2"/>
<accession>A0A1I5YRK5</accession>
<proteinExistence type="predicted"/>
<dbReference type="RefSeq" id="WP_092019669.1">
    <property type="nucleotide sequence ID" value="NZ_FOXH01000021.1"/>
</dbReference>
<dbReference type="PANTHER" id="PTHR37299:SF1">
    <property type="entry name" value="STAGE 0 SPORULATION PROTEIN A HOMOLOG"/>
    <property type="match status" value="1"/>
</dbReference>
<evidence type="ECO:0000313" key="3">
    <source>
        <dbReference type="Proteomes" id="UP000199306"/>
    </source>
</evidence>
<keyword evidence="2" id="KW-0238">DNA-binding</keyword>
<dbReference type="Gene3D" id="2.40.50.1020">
    <property type="entry name" value="LytTr DNA-binding domain"/>
    <property type="match status" value="1"/>
</dbReference>
<dbReference type="InterPro" id="IPR046947">
    <property type="entry name" value="LytR-like"/>
</dbReference>
<dbReference type="AlphaFoldDB" id="A0A1I5YRK5"/>
<sequence length="112" mass="13275">MKTSENPLTITLNYRNNLNVDLENLVYLQADSNYTRLYLQDGSRKVSAKTLKHFYAQLLDHGFLRIHRSLVINPQYIKHLNTYNHCVELTNGLHLSISRRKRKVFRMTKEEV</sequence>
<name>A0A1I5YRK5_9BACT</name>
<dbReference type="PROSITE" id="PS50930">
    <property type="entry name" value="HTH_LYTTR"/>
    <property type="match status" value="1"/>
</dbReference>
<dbReference type="InterPro" id="IPR007492">
    <property type="entry name" value="LytTR_DNA-bd_dom"/>
</dbReference>
<dbReference type="STRING" id="1079859.SAMN04515674_12116"/>
<evidence type="ECO:0000313" key="2">
    <source>
        <dbReference type="EMBL" id="SFQ46914.1"/>
    </source>
</evidence>
<reference evidence="2 3" key="1">
    <citation type="submission" date="2016-10" db="EMBL/GenBank/DDBJ databases">
        <authorList>
            <person name="de Groot N.N."/>
        </authorList>
    </citation>
    <scope>NUCLEOTIDE SEQUENCE [LARGE SCALE GENOMIC DNA]</scope>
    <source>
        <strain evidence="3">E92,LMG 26720,CCM 7988</strain>
    </source>
</reference>
<dbReference type="Pfam" id="PF04397">
    <property type="entry name" value="LytTR"/>
    <property type="match status" value="1"/>
</dbReference>
<dbReference type="GO" id="GO:0000156">
    <property type="term" value="F:phosphorelay response regulator activity"/>
    <property type="evidence" value="ECO:0007669"/>
    <property type="project" value="InterPro"/>
</dbReference>
<dbReference type="SMART" id="SM00850">
    <property type="entry name" value="LytTR"/>
    <property type="match status" value="1"/>
</dbReference>
<gene>
    <name evidence="2" type="ORF">SAMN04515674_12116</name>
</gene>
<dbReference type="EMBL" id="FOXH01000021">
    <property type="protein sequence ID" value="SFQ46914.1"/>
    <property type="molecule type" value="Genomic_DNA"/>
</dbReference>
<dbReference type="GO" id="GO:0003677">
    <property type="term" value="F:DNA binding"/>
    <property type="evidence" value="ECO:0007669"/>
    <property type="project" value="UniProtKB-KW"/>
</dbReference>
<protein>
    <submittedName>
        <fullName evidence="2">LytTr DNA-binding domain-containing protein</fullName>
    </submittedName>
</protein>